<name>A0A8J1XNV3_OWEFU</name>
<dbReference type="AlphaFoldDB" id="A0A8J1XNV3"/>
<feature type="compositionally biased region" description="Polar residues" evidence="1">
    <location>
        <begin position="103"/>
        <end position="116"/>
    </location>
</feature>
<keyword evidence="3" id="KW-1185">Reference proteome</keyword>
<proteinExistence type="predicted"/>
<sequence>MSALATQTVRAASRSPQLKRALCDRVCNLTMRAPFCHRGEAGVVIIGDTRMGVDDGAHATIITPHGSSEDIRIQEPSQQSSNYIRDDVSPMRNIENDTRPPKSKNTMQKVKSNIKSWMQVPK</sequence>
<accession>A0A8J1XNV3</accession>
<evidence type="ECO:0000256" key="1">
    <source>
        <dbReference type="SAM" id="MobiDB-lite"/>
    </source>
</evidence>
<organism evidence="2 3">
    <name type="scientific">Owenia fusiformis</name>
    <name type="common">Polychaete worm</name>
    <dbReference type="NCBI Taxonomy" id="6347"/>
    <lineage>
        <taxon>Eukaryota</taxon>
        <taxon>Metazoa</taxon>
        <taxon>Spiralia</taxon>
        <taxon>Lophotrochozoa</taxon>
        <taxon>Annelida</taxon>
        <taxon>Polychaeta</taxon>
        <taxon>Sedentaria</taxon>
        <taxon>Canalipalpata</taxon>
        <taxon>Sabellida</taxon>
        <taxon>Oweniida</taxon>
        <taxon>Oweniidae</taxon>
        <taxon>Owenia</taxon>
    </lineage>
</organism>
<gene>
    <name evidence="2" type="ORF">OFUS_LOCUS25951</name>
</gene>
<evidence type="ECO:0000313" key="3">
    <source>
        <dbReference type="Proteomes" id="UP000749559"/>
    </source>
</evidence>
<comment type="caution">
    <text evidence="2">The sequence shown here is derived from an EMBL/GenBank/DDBJ whole genome shotgun (WGS) entry which is preliminary data.</text>
</comment>
<reference evidence="2" key="1">
    <citation type="submission" date="2022-03" db="EMBL/GenBank/DDBJ databases">
        <authorList>
            <person name="Martin C."/>
        </authorList>
    </citation>
    <scope>NUCLEOTIDE SEQUENCE</scope>
</reference>
<feature type="region of interest" description="Disordered" evidence="1">
    <location>
        <begin position="69"/>
        <end position="122"/>
    </location>
</feature>
<evidence type="ECO:0000313" key="2">
    <source>
        <dbReference type="EMBL" id="CAH1802250.1"/>
    </source>
</evidence>
<feature type="compositionally biased region" description="Basic and acidic residues" evidence="1">
    <location>
        <begin position="84"/>
        <end position="100"/>
    </location>
</feature>
<dbReference type="EMBL" id="CAIIXF020000012">
    <property type="protein sequence ID" value="CAH1802250.1"/>
    <property type="molecule type" value="Genomic_DNA"/>
</dbReference>
<protein>
    <submittedName>
        <fullName evidence="2">Uncharacterized protein</fullName>
    </submittedName>
</protein>
<dbReference type="Proteomes" id="UP000749559">
    <property type="component" value="Unassembled WGS sequence"/>
</dbReference>